<organism evidence="3 4">
    <name type="scientific">Streptomyces gilvosporeus</name>
    <dbReference type="NCBI Taxonomy" id="553510"/>
    <lineage>
        <taxon>Bacteria</taxon>
        <taxon>Bacillati</taxon>
        <taxon>Actinomycetota</taxon>
        <taxon>Actinomycetes</taxon>
        <taxon>Kitasatosporales</taxon>
        <taxon>Streptomycetaceae</taxon>
        <taxon>Streptomyces</taxon>
    </lineage>
</organism>
<feature type="transmembrane region" description="Helical" evidence="2">
    <location>
        <begin position="198"/>
        <end position="219"/>
    </location>
</feature>
<dbReference type="Proteomes" id="UP000192726">
    <property type="component" value="Chromosome"/>
</dbReference>
<name>A0A1V0TKP7_9ACTN</name>
<evidence type="ECO:0000313" key="3">
    <source>
        <dbReference type="EMBL" id="ARF53440.1"/>
    </source>
</evidence>
<feature type="transmembrane region" description="Helical" evidence="2">
    <location>
        <begin position="163"/>
        <end position="186"/>
    </location>
</feature>
<reference evidence="3 4" key="1">
    <citation type="submission" date="2017-04" db="EMBL/GenBank/DDBJ databases">
        <title>Complete Genome Sequence of Streptomyces gilvosporeus F607, a Capable Producer of Natamycin.</title>
        <authorList>
            <person name="Zong G."/>
            <person name="Zhong C."/>
            <person name="Fu J."/>
            <person name="Qin R."/>
            <person name="Cao G."/>
        </authorList>
    </citation>
    <scope>NUCLEOTIDE SEQUENCE [LARGE SCALE GENOMIC DNA]</scope>
    <source>
        <strain evidence="3 4">F607</strain>
    </source>
</reference>
<dbReference type="EMBL" id="CP020569">
    <property type="protein sequence ID" value="ARF53440.1"/>
    <property type="molecule type" value="Genomic_DNA"/>
</dbReference>
<sequence length="253" mass="27461">MTMMRTGTVHGADGPSPLPPRAGRNRLVGTALIVLSLAAALACHFAFTTWLPTERTLYRDYMRARVCPDRTVIPRSEDCLRKLTFTVENTRDTVKHKRATLLGAQPFPRAVVSFGDSEPVLSGLQRGDRVTGTVWRGVVVVVAEGAVQQNSANAPRDELQMPAAVGTFAGLLAALALMFGAVHLARPRDRGLFTWRPYGKWLLIVTAATCAVVGLSSVWAGLPWLLVPPVCGVVVAGTAWFLHRDLWLGRVGR</sequence>
<gene>
    <name evidence="3" type="ORF">B1H19_04010</name>
</gene>
<dbReference type="AlphaFoldDB" id="A0A1V0TKP7"/>
<evidence type="ECO:0000256" key="2">
    <source>
        <dbReference type="SAM" id="Phobius"/>
    </source>
</evidence>
<dbReference type="KEGG" id="sgv:B1H19_04010"/>
<proteinExistence type="predicted"/>
<feature type="transmembrane region" description="Helical" evidence="2">
    <location>
        <begin position="27"/>
        <end position="47"/>
    </location>
</feature>
<protein>
    <submittedName>
        <fullName evidence="3">Uncharacterized protein</fullName>
    </submittedName>
</protein>
<dbReference type="OrthoDB" id="4239081at2"/>
<evidence type="ECO:0000313" key="4">
    <source>
        <dbReference type="Proteomes" id="UP000192726"/>
    </source>
</evidence>
<keyword evidence="2" id="KW-0812">Transmembrane</keyword>
<evidence type="ECO:0000256" key="1">
    <source>
        <dbReference type="SAM" id="MobiDB-lite"/>
    </source>
</evidence>
<accession>A0A1V0TKP7</accession>
<keyword evidence="4" id="KW-1185">Reference proteome</keyword>
<keyword evidence="2" id="KW-1133">Transmembrane helix</keyword>
<keyword evidence="2" id="KW-0472">Membrane</keyword>
<feature type="transmembrane region" description="Helical" evidence="2">
    <location>
        <begin position="225"/>
        <end position="243"/>
    </location>
</feature>
<feature type="region of interest" description="Disordered" evidence="1">
    <location>
        <begin position="1"/>
        <end position="22"/>
    </location>
</feature>
<dbReference type="RefSeq" id="WP_083103005.1">
    <property type="nucleotide sequence ID" value="NZ_CP020569.1"/>
</dbReference>